<evidence type="ECO:0000256" key="1">
    <source>
        <dbReference type="ARBA" id="ARBA00022574"/>
    </source>
</evidence>
<feature type="region of interest" description="Disordered" evidence="5">
    <location>
        <begin position="1"/>
        <end position="89"/>
    </location>
</feature>
<keyword evidence="2" id="KW-0677">Repeat</keyword>
<feature type="compositionally biased region" description="Polar residues" evidence="5">
    <location>
        <begin position="46"/>
        <end position="62"/>
    </location>
</feature>
<dbReference type="PROSITE" id="PS50294">
    <property type="entry name" value="WD_REPEATS_REGION"/>
    <property type="match status" value="6"/>
</dbReference>
<dbReference type="PANTHER" id="PTHR14604">
    <property type="entry name" value="WD40 REPEAT PF20"/>
    <property type="match status" value="1"/>
</dbReference>
<dbReference type="InterPro" id="IPR020472">
    <property type="entry name" value="WD40_PAC1"/>
</dbReference>
<feature type="coiled-coil region" evidence="4">
    <location>
        <begin position="144"/>
        <end position="206"/>
    </location>
</feature>
<sequence length="629" mass="70273">MPSSTVSDLSYTSISSNDSLDSLDPTLDETLHETLHRVKQVKGPTAESNAATDGEVSSTQDAKLTKRSGAPSQTNQKKDKFPNLNTKPQLKRKSEVIDDFIRNFLRKHGMNRTLDSFQEEWYEIIHKNKEKDMNVIVPDAYLQNQSLDDEVKYLQQELMRTKEIAQKAMEKWDKMKKERDYHKMHHQRVQVEKKQLTKDLKRLRKHCEKYDPTLLELRRKYETAMKEKMLMRLDRDKQAAQLKAVTVQMEEQPQDGGAPQTSAPKASDRRNTTTGGGANTAVTTTVRKTKRTTLRANTATGSGAAVTSGGKVLPPDDRVNPYMHRRFAPAKADEFSLTDTFQGHTMAVSYLAIHPKKPIVATVSDDTTWKMWALPTGKVLMSGDGHADWLSGCDFHPNGTHLATSSGDSTVKIWDFFNQRCAATFTSHTQAVWACEFHDSGDFLASCSLDHTAKLWDITSNRCRATFRGQHKDSVNHVTWQPYSNVLATCSGDHSVSLWDARTTTCLDTFYGHEAAVNHCKFSLRGDTLVSCDADGKVFVWDIRMVTEIGSIDAGPHAANHVSLDSSGDTLVISCNDGKIRAFSGIKSGKFEQTAVLEGHDDAVQAAVFDRDGKFLVSAGSDCMLRLWS</sequence>
<dbReference type="Gene3D" id="2.130.10.10">
    <property type="entry name" value="YVTN repeat-like/Quinoprotein amine dehydrogenase"/>
    <property type="match status" value="3"/>
</dbReference>
<feature type="compositionally biased region" description="Low complexity" evidence="5">
    <location>
        <begin position="7"/>
        <end position="25"/>
    </location>
</feature>
<evidence type="ECO:0000313" key="6">
    <source>
        <dbReference type="EMBL" id="CAD9077400.1"/>
    </source>
</evidence>
<accession>A0A7S1PE19</accession>
<protein>
    <recommendedName>
        <fullName evidence="7">Guanine nucleotide-binding protein subunit beta-like protein</fullName>
    </recommendedName>
</protein>
<dbReference type="PROSITE" id="PS50082">
    <property type="entry name" value="WD_REPEATS_2"/>
    <property type="match status" value="6"/>
</dbReference>
<feature type="repeat" description="WD" evidence="3">
    <location>
        <begin position="341"/>
        <end position="382"/>
    </location>
</feature>
<gene>
    <name evidence="6" type="ORF">PCOS0759_LOCUS632</name>
</gene>
<dbReference type="InterPro" id="IPR001680">
    <property type="entry name" value="WD40_rpt"/>
</dbReference>
<name>A0A7S1PE19_9EUKA</name>
<dbReference type="Pfam" id="PF00400">
    <property type="entry name" value="WD40"/>
    <property type="match status" value="6"/>
</dbReference>
<feature type="compositionally biased region" description="Low complexity" evidence="5">
    <location>
        <begin position="296"/>
        <end position="310"/>
    </location>
</feature>
<evidence type="ECO:0000256" key="2">
    <source>
        <dbReference type="ARBA" id="ARBA00022737"/>
    </source>
</evidence>
<organism evidence="6">
    <name type="scientific">Percolomonas cosmopolitus</name>
    <dbReference type="NCBI Taxonomy" id="63605"/>
    <lineage>
        <taxon>Eukaryota</taxon>
        <taxon>Discoba</taxon>
        <taxon>Heterolobosea</taxon>
        <taxon>Tetramitia</taxon>
        <taxon>Eutetramitia</taxon>
        <taxon>Percolomonadidae</taxon>
        <taxon>Percolomonas</taxon>
    </lineage>
</organism>
<feature type="repeat" description="WD" evidence="3">
    <location>
        <begin position="510"/>
        <end position="551"/>
    </location>
</feature>
<dbReference type="AlphaFoldDB" id="A0A7S1PE19"/>
<dbReference type="SUPFAM" id="SSF50978">
    <property type="entry name" value="WD40 repeat-like"/>
    <property type="match status" value="1"/>
</dbReference>
<dbReference type="InterPro" id="IPR050995">
    <property type="entry name" value="WD-F-box_domain-protein"/>
</dbReference>
<feature type="repeat" description="WD" evidence="3">
    <location>
        <begin position="468"/>
        <end position="509"/>
    </location>
</feature>
<evidence type="ECO:0000256" key="4">
    <source>
        <dbReference type="SAM" id="Coils"/>
    </source>
</evidence>
<proteinExistence type="predicted"/>
<feature type="repeat" description="WD" evidence="3">
    <location>
        <begin position="383"/>
        <end position="424"/>
    </location>
</feature>
<feature type="repeat" description="WD" evidence="3">
    <location>
        <begin position="425"/>
        <end position="466"/>
    </location>
</feature>
<dbReference type="InterPro" id="IPR015943">
    <property type="entry name" value="WD40/YVTN_repeat-like_dom_sf"/>
</dbReference>
<dbReference type="CDD" id="cd00200">
    <property type="entry name" value="WD40"/>
    <property type="match status" value="1"/>
</dbReference>
<dbReference type="SMART" id="SM00320">
    <property type="entry name" value="WD40"/>
    <property type="match status" value="7"/>
</dbReference>
<feature type="repeat" description="WD" evidence="3">
    <location>
        <begin position="597"/>
        <end position="629"/>
    </location>
</feature>
<evidence type="ECO:0008006" key="7">
    <source>
        <dbReference type="Google" id="ProtNLM"/>
    </source>
</evidence>
<keyword evidence="4" id="KW-0175">Coiled coil</keyword>
<evidence type="ECO:0000256" key="3">
    <source>
        <dbReference type="PROSITE-ProRule" id="PRU00221"/>
    </source>
</evidence>
<dbReference type="PRINTS" id="PR00320">
    <property type="entry name" value="GPROTEINBRPT"/>
</dbReference>
<reference evidence="6" key="1">
    <citation type="submission" date="2021-01" db="EMBL/GenBank/DDBJ databases">
        <authorList>
            <person name="Corre E."/>
            <person name="Pelletier E."/>
            <person name="Niang G."/>
            <person name="Scheremetjew M."/>
            <person name="Finn R."/>
            <person name="Kale V."/>
            <person name="Holt S."/>
            <person name="Cochrane G."/>
            <person name="Meng A."/>
            <person name="Brown T."/>
            <person name="Cohen L."/>
        </authorList>
    </citation>
    <scope>NUCLEOTIDE SEQUENCE</scope>
    <source>
        <strain evidence="6">WS</strain>
    </source>
</reference>
<dbReference type="InterPro" id="IPR019775">
    <property type="entry name" value="WD40_repeat_CS"/>
</dbReference>
<evidence type="ECO:0000256" key="5">
    <source>
        <dbReference type="SAM" id="MobiDB-lite"/>
    </source>
</evidence>
<feature type="region of interest" description="Disordered" evidence="5">
    <location>
        <begin position="245"/>
        <end position="316"/>
    </location>
</feature>
<dbReference type="InterPro" id="IPR036322">
    <property type="entry name" value="WD40_repeat_dom_sf"/>
</dbReference>
<dbReference type="PROSITE" id="PS00678">
    <property type="entry name" value="WD_REPEATS_1"/>
    <property type="match status" value="3"/>
</dbReference>
<keyword evidence="1 3" id="KW-0853">WD repeat</keyword>
<dbReference type="EMBL" id="HBGD01000775">
    <property type="protein sequence ID" value="CAD9077400.1"/>
    <property type="molecule type" value="Transcribed_RNA"/>
</dbReference>
<dbReference type="PANTHER" id="PTHR14604:SF3">
    <property type="entry name" value="SPERM-ASSOCIATED ANTIGEN 16 PROTEIN"/>
    <property type="match status" value="1"/>
</dbReference>